<dbReference type="Proteomes" id="UP000295511">
    <property type="component" value="Unassembled WGS sequence"/>
</dbReference>
<keyword evidence="2" id="KW-1185">Reference proteome</keyword>
<name>A0A4R5KE95_9MICC</name>
<dbReference type="AlphaFoldDB" id="A0A4R5KE95"/>
<accession>A0A4R5KE95</accession>
<dbReference type="EMBL" id="SMRU01000021">
    <property type="protein sequence ID" value="TDF92888.1"/>
    <property type="molecule type" value="Genomic_DNA"/>
</dbReference>
<evidence type="ECO:0000313" key="1">
    <source>
        <dbReference type="EMBL" id="TDF92888.1"/>
    </source>
</evidence>
<organism evidence="1 2">
    <name type="scientific">Arthrobacter terricola</name>
    <dbReference type="NCBI Taxonomy" id="2547396"/>
    <lineage>
        <taxon>Bacteria</taxon>
        <taxon>Bacillati</taxon>
        <taxon>Actinomycetota</taxon>
        <taxon>Actinomycetes</taxon>
        <taxon>Micrococcales</taxon>
        <taxon>Micrococcaceae</taxon>
        <taxon>Arthrobacter</taxon>
    </lineage>
</organism>
<proteinExistence type="predicted"/>
<evidence type="ECO:0000313" key="2">
    <source>
        <dbReference type="Proteomes" id="UP000295511"/>
    </source>
</evidence>
<sequence length="174" mass="18923">MASNRSNQRRTIVLDRHRWAKWIQARGWTLALPLMMVALAGCGGAKAADASTPTPSVATSSAPAESLVQQAFRSCHLDNSIFADYAILGDGGYTITMKGEPTNQSISDYGKVIGLTYTEIMCELKAVEVPDSVVSQMNATRALDGMQRASWNKMSASWTYHPDHGLQVILTESK</sequence>
<gene>
    <name evidence="1" type="ORF">E1809_17170</name>
</gene>
<dbReference type="RefSeq" id="WP_133205465.1">
    <property type="nucleotide sequence ID" value="NZ_SMRU01000021.1"/>
</dbReference>
<protein>
    <submittedName>
        <fullName evidence="1">Uncharacterized protein</fullName>
    </submittedName>
</protein>
<reference evidence="1 2" key="1">
    <citation type="submission" date="2019-03" db="EMBL/GenBank/DDBJ databases">
        <title>Whole genome sequence of Arthrobacter sp JH1-1.</title>
        <authorList>
            <person name="Trinh H.N."/>
        </authorList>
    </citation>
    <scope>NUCLEOTIDE SEQUENCE [LARGE SCALE GENOMIC DNA]</scope>
    <source>
        <strain evidence="1 2">JH1-1</strain>
    </source>
</reference>
<dbReference type="OrthoDB" id="3261230at2"/>
<comment type="caution">
    <text evidence="1">The sequence shown here is derived from an EMBL/GenBank/DDBJ whole genome shotgun (WGS) entry which is preliminary data.</text>
</comment>